<evidence type="ECO:0000313" key="2">
    <source>
        <dbReference type="EMBL" id="KAF2869655.1"/>
    </source>
</evidence>
<proteinExistence type="predicted"/>
<feature type="region of interest" description="Disordered" evidence="1">
    <location>
        <begin position="52"/>
        <end position="91"/>
    </location>
</feature>
<comment type="caution">
    <text evidence="2">The sequence shown here is derived from an EMBL/GenBank/DDBJ whole genome shotgun (WGS) entry which is preliminary data.</text>
</comment>
<dbReference type="EMBL" id="JAADJZ010000015">
    <property type="protein sequence ID" value="KAF2869655.1"/>
    <property type="molecule type" value="Genomic_DNA"/>
</dbReference>
<accession>A0A7C8M7N4</accession>
<sequence>MQYLRLASWHPGPRCRSVGGVFVAVVLDYGLSGTVSGIDTKVSGIETAGEVKPEPAHLHQDGPSPPSTPLVATFPGTESAGGVESTEESEPANAFTLDLEIVDPESVATSRSKPTLTTHPTSDRDISHRKCTIDLHRTTIDERHNGGVWRQAAIHTIDEWRTIGCQKPAR</sequence>
<keyword evidence="3" id="KW-1185">Reference proteome</keyword>
<dbReference type="Proteomes" id="UP000481861">
    <property type="component" value="Unassembled WGS sequence"/>
</dbReference>
<evidence type="ECO:0000256" key="1">
    <source>
        <dbReference type="SAM" id="MobiDB-lite"/>
    </source>
</evidence>
<gene>
    <name evidence="2" type="ORF">BDV95DRAFT_595990</name>
</gene>
<protein>
    <submittedName>
        <fullName evidence="2">Uncharacterized protein</fullName>
    </submittedName>
</protein>
<reference evidence="2 3" key="1">
    <citation type="submission" date="2020-01" db="EMBL/GenBank/DDBJ databases">
        <authorList>
            <consortium name="DOE Joint Genome Institute"/>
            <person name="Haridas S."/>
            <person name="Albert R."/>
            <person name="Binder M."/>
            <person name="Bloem J."/>
            <person name="Labutti K."/>
            <person name="Salamov A."/>
            <person name="Andreopoulos B."/>
            <person name="Baker S.E."/>
            <person name="Barry K."/>
            <person name="Bills G."/>
            <person name="Bluhm B.H."/>
            <person name="Cannon C."/>
            <person name="Castanera R."/>
            <person name="Culley D.E."/>
            <person name="Daum C."/>
            <person name="Ezra D."/>
            <person name="Gonzalez J.B."/>
            <person name="Henrissat B."/>
            <person name="Kuo A."/>
            <person name="Liang C."/>
            <person name="Lipzen A."/>
            <person name="Lutzoni F."/>
            <person name="Magnuson J."/>
            <person name="Mondo S."/>
            <person name="Nolan M."/>
            <person name="Ohm R."/>
            <person name="Pangilinan J."/>
            <person name="Park H.-J.H."/>
            <person name="Ramirez L."/>
            <person name="Alfaro M."/>
            <person name="Sun H."/>
            <person name="Tritt A."/>
            <person name="Yoshinaga Y."/>
            <person name="Zwiers L.-H.L."/>
            <person name="Turgeon B.G."/>
            <person name="Goodwin S.B."/>
            <person name="Spatafora J.W."/>
            <person name="Crous P.W."/>
            <person name="Grigoriev I.V."/>
        </authorList>
    </citation>
    <scope>NUCLEOTIDE SEQUENCE [LARGE SCALE GENOMIC DNA]</scope>
    <source>
        <strain evidence="2 3">CBS 611.86</strain>
    </source>
</reference>
<organism evidence="2 3">
    <name type="scientific">Massariosphaeria phaeospora</name>
    <dbReference type="NCBI Taxonomy" id="100035"/>
    <lineage>
        <taxon>Eukaryota</taxon>
        <taxon>Fungi</taxon>
        <taxon>Dikarya</taxon>
        <taxon>Ascomycota</taxon>
        <taxon>Pezizomycotina</taxon>
        <taxon>Dothideomycetes</taxon>
        <taxon>Pleosporomycetidae</taxon>
        <taxon>Pleosporales</taxon>
        <taxon>Pleosporales incertae sedis</taxon>
        <taxon>Massariosphaeria</taxon>
    </lineage>
</organism>
<name>A0A7C8M7N4_9PLEO</name>
<evidence type="ECO:0000313" key="3">
    <source>
        <dbReference type="Proteomes" id="UP000481861"/>
    </source>
</evidence>
<dbReference type="AlphaFoldDB" id="A0A7C8M7N4"/>